<evidence type="ECO:0000313" key="1">
    <source>
        <dbReference type="EMBL" id="KAK1740778.1"/>
    </source>
</evidence>
<comment type="caution">
    <text evidence="1">The sequence shown here is derived from an EMBL/GenBank/DDBJ whole genome shotgun (WGS) entry which is preliminary data.</text>
</comment>
<keyword evidence="2" id="KW-1185">Reference proteome</keyword>
<name>A0AAD8Y7V2_9STRA</name>
<dbReference type="Pfam" id="PF03382">
    <property type="entry name" value="DUF285"/>
    <property type="match status" value="1"/>
</dbReference>
<sequence>FKKIRLHRHATHAYLPTYRARACVKWRRPTTNSLETTLEVILYSEAEDQSSLAMMMIKPVSILLLAFASSRAHAQYSCFVDNEYGGLGDPADMTLQAAVTKYLSSNWDSTDESKYGPVDQWCTSQTTRFDQLFGWSDFNEDISAWNTSSATSMYGMFTETSAFNQDLSGWDVSSVENMQSMFNGASAFNQDISTWNTASVTSMGWMFKGATEFNQDISNWNISANVFFMNGMFQGASKFRQALCAWKVNFPYASATDIFKDSNCDFKDTPVSAEGPFCAYSDDCPAPPTNVPTAAPTSVLTAAPTSVPTAAPTSAPSEAISSWALEFNSLASDFSKDSTSEITIDYKIGKGRTYQVGVFKKGCSEADTIPDSIVNPTYSTSSIENDSSRQNLQVDLDVKKDAIAGSNIWDNTNKILELCVRIQLISDTSGNVVKELRRDIGIKLDLRTDFDTTSIANFEQISLLSNETTVEVENYIEACTCNNREDFTCNTNKLTPNQFLNVCIRSVADNEMIIDKLDSLKMIQSKGTDNEVTLNIVIPNDGLVDKSISSMSMLAGRVGVHVASVIPAAFFSYEEETTAEVSGVVYLKLAGSRRRLAVEIAGLPKAQTNTGSTSTDTRALQMQTESVVDQQSAFAIEVQLEKNELGVNTEENSSSYTVVPGFKLLATALGTAATIMMW</sequence>
<gene>
    <name evidence="1" type="ORF">QTG54_008873</name>
</gene>
<dbReference type="Proteomes" id="UP001224775">
    <property type="component" value="Unassembled WGS sequence"/>
</dbReference>
<evidence type="ECO:0000313" key="2">
    <source>
        <dbReference type="Proteomes" id="UP001224775"/>
    </source>
</evidence>
<proteinExistence type="predicted"/>
<dbReference type="InterPro" id="IPR011889">
    <property type="entry name" value="Liste_lipo_26"/>
</dbReference>
<dbReference type="EMBL" id="JATAAI010000015">
    <property type="protein sequence ID" value="KAK1740778.1"/>
    <property type="molecule type" value="Genomic_DNA"/>
</dbReference>
<feature type="non-terminal residue" evidence="1">
    <location>
        <position position="1"/>
    </location>
</feature>
<accession>A0AAD8Y7V2</accession>
<dbReference type="InterPro" id="IPR005046">
    <property type="entry name" value="DUF285"/>
</dbReference>
<reference evidence="1" key="1">
    <citation type="submission" date="2023-06" db="EMBL/GenBank/DDBJ databases">
        <title>Survivors Of The Sea: Transcriptome response of Skeletonema marinoi to long-term dormancy.</title>
        <authorList>
            <person name="Pinder M.I.M."/>
            <person name="Kourtchenko O."/>
            <person name="Robertson E.K."/>
            <person name="Larsson T."/>
            <person name="Maumus F."/>
            <person name="Osuna-Cruz C.M."/>
            <person name="Vancaester E."/>
            <person name="Stenow R."/>
            <person name="Vandepoele K."/>
            <person name="Ploug H."/>
            <person name="Bruchert V."/>
            <person name="Godhe A."/>
            <person name="Topel M."/>
        </authorList>
    </citation>
    <scope>NUCLEOTIDE SEQUENCE</scope>
    <source>
        <strain evidence="1">R05AC</strain>
    </source>
</reference>
<dbReference type="AlphaFoldDB" id="A0AAD8Y7V2"/>
<organism evidence="1 2">
    <name type="scientific">Skeletonema marinoi</name>
    <dbReference type="NCBI Taxonomy" id="267567"/>
    <lineage>
        <taxon>Eukaryota</taxon>
        <taxon>Sar</taxon>
        <taxon>Stramenopiles</taxon>
        <taxon>Ochrophyta</taxon>
        <taxon>Bacillariophyta</taxon>
        <taxon>Coscinodiscophyceae</taxon>
        <taxon>Thalassiosirophycidae</taxon>
        <taxon>Thalassiosirales</taxon>
        <taxon>Skeletonemataceae</taxon>
        <taxon>Skeletonema</taxon>
        <taxon>Skeletonema marinoi-dohrnii complex</taxon>
    </lineage>
</organism>
<protein>
    <submittedName>
        <fullName evidence="1">DUF285 domain-containing protein</fullName>
    </submittedName>
</protein>
<dbReference type="NCBIfam" id="TIGR02167">
    <property type="entry name" value="Liste_lipo_26"/>
    <property type="match status" value="2"/>
</dbReference>